<comment type="caution">
    <text evidence="3">The sequence shown here is derived from an EMBL/GenBank/DDBJ whole genome shotgun (WGS) entry which is preliminary data.</text>
</comment>
<dbReference type="SUPFAM" id="SSF52833">
    <property type="entry name" value="Thioredoxin-like"/>
    <property type="match status" value="1"/>
</dbReference>
<sequence>MNSSIAIIAAIAVIAVIAVLFLKKKNTPVQKEEKSGETGSQGDPELYALGMNPISPKPIMYALTTCQHCKNTRKFLDANNVDYTVIYLDEYSGSQRSDLMEKVRTYNPRGTFPTILVPGGKVIVGFRKQLMQEALFHDAGTTA</sequence>
<dbReference type="EMBL" id="DYZA01000145">
    <property type="protein sequence ID" value="HJD97418.1"/>
    <property type="molecule type" value="Genomic_DNA"/>
</dbReference>
<keyword evidence="1" id="KW-0472">Membrane</keyword>
<keyword evidence="1" id="KW-0812">Transmembrane</keyword>
<evidence type="ECO:0000256" key="1">
    <source>
        <dbReference type="SAM" id="Phobius"/>
    </source>
</evidence>
<accession>A0A921AWH1</accession>
<proteinExistence type="predicted"/>
<dbReference type="Proteomes" id="UP000698963">
    <property type="component" value="Unassembled WGS sequence"/>
</dbReference>
<reference evidence="3" key="2">
    <citation type="submission" date="2021-09" db="EMBL/GenBank/DDBJ databases">
        <authorList>
            <person name="Gilroy R."/>
        </authorList>
    </citation>
    <scope>NUCLEOTIDE SEQUENCE</scope>
    <source>
        <strain evidence="3">ChiGjej2B2-19336</strain>
    </source>
</reference>
<dbReference type="RefSeq" id="WP_304122474.1">
    <property type="nucleotide sequence ID" value="NZ_DYZA01000145.1"/>
</dbReference>
<dbReference type="Pfam" id="PF00462">
    <property type="entry name" value="Glutaredoxin"/>
    <property type="match status" value="1"/>
</dbReference>
<evidence type="ECO:0000313" key="4">
    <source>
        <dbReference type="Proteomes" id="UP000698963"/>
    </source>
</evidence>
<evidence type="ECO:0000259" key="2">
    <source>
        <dbReference type="Pfam" id="PF00462"/>
    </source>
</evidence>
<organism evidence="3 4">
    <name type="scientific">Mailhella massiliensis</name>
    <dbReference type="NCBI Taxonomy" id="1903261"/>
    <lineage>
        <taxon>Bacteria</taxon>
        <taxon>Pseudomonadati</taxon>
        <taxon>Thermodesulfobacteriota</taxon>
        <taxon>Desulfovibrionia</taxon>
        <taxon>Desulfovibrionales</taxon>
        <taxon>Desulfovibrionaceae</taxon>
        <taxon>Mailhella</taxon>
    </lineage>
</organism>
<name>A0A921AWH1_9BACT</name>
<feature type="domain" description="Glutaredoxin" evidence="2">
    <location>
        <begin position="60"/>
        <end position="122"/>
    </location>
</feature>
<reference evidence="3" key="1">
    <citation type="journal article" date="2021" name="PeerJ">
        <title>Extensive microbial diversity within the chicken gut microbiome revealed by metagenomics and culture.</title>
        <authorList>
            <person name="Gilroy R."/>
            <person name="Ravi A."/>
            <person name="Getino M."/>
            <person name="Pursley I."/>
            <person name="Horton D.L."/>
            <person name="Alikhan N.F."/>
            <person name="Baker D."/>
            <person name="Gharbi K."/>
            <person name="Hall N."/>
            <person name="Watson M."/>
            <person name="Adriaenssens E.M."/>
            <person name="Foster-Nyarko E."/>
            <person name="Jarju S."/>
            <person name="Secka A."/>
            <person name="Antonio M."/>
            <person name="Oren A."/>
            <person name="Chaudhuri R.R."/>
            <person name="La Ragione R."/>
            <person name="Hildebrand F."/>
            <person name="Pallen M.J."/>
        </authorList>
    </citation>
    <scope>NUCLEOTIDE SEQUENCE</scope>
    <source>
        <strain evidence="3">ChiGjej2B2-19336</strain>
    </source>
</reference>
<dbReference type="InterPro" id="IPR002109">
    <property type="entry name" value="Glutaredoxin"/>
</dbReference>
<dbReference type="CDD" id="cd02976">
    <property type="entry name" value="NrdH"/>
    <property type="match status" value="1"/>
</dbReference>
<feature type="transmembrane region" description="Helical" evidence="1">
    <location>
        <begin position="6"/>
        <end position="22"/>
    </location>
</feature>
<gene>
    <name evidence="3" type="ORF">K8W16_07215</name>
</gene>
<protein>
    <submittedName>
        <fullName evidence="3">Glutaredoxin family protein</fullName>
    </submittedName>
</protein>
<dbReference type="Gene3D" id="3.40.30.10">
    <property type="entry name" value="Glutaredoxin"/>
    <property type="match status" value="1"/>
</dbReference>
<keyword evidence="1" id="KW-1133">Transmembrane helix</keyword>
<dbReference type="AlphaFoldDB" id="A0A921AWH1"/>
<dbReference type="PROSITE" id="PS51354">
    <property type="entry name" value="GLUTAREDOXIN_2"/>
    <property type="match status" value="1"/>
</dbReference>
<evidence type="ECO:0000313" key="3">
    <source>
        <dbReference type="EMBL" id="HJD97418.1"/>
    </source>
</evidence>
<dbReference type="InterPro" id="IPR036249">
    <property type="entry name" value="Thioredoxin-like_sf"/>
</dbReference>